<comment type="similarity">
    <text evidence="2 9">Belongs to the trans-sulfuration enzymes family.</text>
</comment>
<comment type="caution">
    <text evidence="11">The sequence shown here is derived from an EMBL/GenBank/DDBJ whole genome shotgun (WGS) entry which is preliminary data.</text>
</comment>
<dbReference type="AlphaFoldDB" id="A0A7W6A0I5"/>
<comment type="cofactor">
    <cofactor evidence="1 9">
        <name>pyridoxal 5'-phosphate</name>
        <dbReference type="ChEBI" id="CHEBI:597326"/>
    </cofactor>
</comment>
<dbReference type="Gene3D" id="3.40.640.10">
    <property type="entry name" value="Type I PLP-dependent aspartate aminotransferase-like (Major domain)"/>
    <property type="match status" value="1"/>
</dbReference>
<evidence type="ECO:0000256" key="9">
    <source>
        <dbReference type="RuleBase" id="RU362118"/>
    </source>
</evidence>
<dbReference type="InterPro" id="IPR015422">
    <property type="entry name" value="PyrdxlP-dep_Trfase_small"/>
</dbReference>
<evidence type="ECO:0000256" key="5">
    <source>
        <dbReference type="ARBA" id="ARBA00046315"/>
    </source>
</evidence>
<dbReference type="EMBL" id="JACIDA010000001">
    <property type="protein sequence ID" value="MBB3871006.1"/>
    <property type="molecule type" value="Genomic_DNA"/>
</dbReference>
<dbReference type="InterPro" id="IPR006233">
    <property type="entry name" value="Cys_b_lyase_bac"/>
</dbReference>
<evidence type="ECO:0000313" key="12">
    <source>
        <dbReference type="Proteomes" id="UP000532936"/>
    </source>
</evidence>
<organism evidence="11 12">
    <name type="scientific">Brevundimonas mediterranea</name>
    <dbReference type="NCBI Taxonomy" id="74329"/>
    <lineage>
        <taxon>Bacteria</taxon>
        <taxon>Pseudomonadati</taxon>
        <taxon>Pseudomonadota</taxon>
        <taxon>Alphaproteobacteria</taxon>
        <taxon>Caulobacterales</taxon>
        <taxon>Caulobacteraceae</taxon>
        <taxon>Brevundimonas</taxon>
    </lineage>
</organism>
<feature type="modified residue" description="N6-(pyridoxal phosphate)lysine" evidence="8">
    <location>
        <position position="204"/>
    </location>
</feature>
<evidence type="ECO:0000313" key="11">
    <source>
        <dbReference type="EMBL" id="MBB3871006.1"/>
    </source>
</evidence>
<dbReference type="Pfam" id="PF01053">
    <property type="entry name" value="Cys_Met_Meta_PP"/>
    <property type="match status" value="1"/>
</dbReference>
<dbReference type="GO" id="GO:0019450">
    <property type="term" value="P:L-cysteine catabolic process to pyruvate"/>
    <property type="evidence" value="ECO:0007669"/>
    <property type="project" value="TreeGrafter"/>
</dbReference>
<dbReference type="InterPro" id="IPR000277">
    <property type="entry name" value="Cys/Met-Metab_PyrdxlP-dep_enz"/>
</dbReference>
<dbReference type="FunFam" id="3.40.640.10:FF:000046">
    <property type="entry name" value="Cystathionine gamma-lyase"/>
    <property type="match status" value="1"/>
</dbReference>
<dbReference type="Gene3D" id="3.90.1150.10">
    <property type="entry name" value="Aspartate Aminotransferase, domain 1"/>
    <property type="match status" value="1"/>
</dbReference>
<gene>
    <name evidence="11" type="ORF">GGR11_000520</name>
</gene>
<dbReference type="EC" id="4.4.1.8" evidence="11"/>
<dbReference type="InterPro" id="IPR015424">
    <property type="entry name" value="PyrdxlP-dep_Trfase"/>
</dbReference>
<protein>
    <submittedName>
        <fullName evidence="11">Cystathionine beta-lyase</fullName>
        <ecNumber evidence="11">4.4.1.8</ecNumber>
    </submittedName>
</protein>
<dbReference type="GO" id="GO:0019346">
    <property type="term" value="P:transsulfuration"/>
    <property type="evidence" value="ECO:0007669"/>
    <property type="project" value="InterPro"/>
</dbReference>
<evidence type="ECO:0000256" key="3">
    <source>
        <dbReference type="ARBA" id="ARBA00022898"/>
    </source>
</evidence>
<name>A0A7W6A0I5_9CAUL</name>
<comment type="catalytic activity">
    <reaction evidence="7">
        <text>an S-substituted L-cysteine + H2O = a thiol + pyruvate + NH4(+)</text>
        <dbReference type="Rhea" id="RHEA:18121"/>
        <dbReference type="ChEBI" id="CHEBI:15361"/>
        <dbReference type="ChEBI" id="CHEBI:15377"/>
        <dbReference type="ChEBI" id="CHEBI:28938"/>
        <dbReference type="ChEBI" id="CHEBI:29256"/>
        <dbReference type="ChEBI" id="CHEBI:58717"/>
        <dbReference type="EC" id="4.4.1.13"/>
    </reaction>
</comment>
<comment type="catalytic activity">
    <reaction evidence="6">
        <text>L,L-cystathionine + H2O = L-homocysteine + pyruvate + NH4(+)</text>
        <dbReference type="Rhea" id="RHEA:13965"/>
        <dbReference type="ChEBI" id="CHEBI:15361"/>
        <dbReference type="ChEBI" id="CHEBI:15377"/>
        <dbReference type="ChEBI" id="CHEBI:28938"/>
        <dbReference type="ChEBI" id="CHEBI:58161"/>
        <dbReference type="ChEBI" id="CHEBI:58199"/>
    </reaction>
</comment>
<dbReference type="GO" id="GO:0030170">
    <property type="term" value="F:pyridoxal phosphate binding"/>
    <property type="evidence" value="ECO:0007669"/>
    <property type="project" value="InterPro"/>
</dbReference>
<dbReference type="InterPro" id="IPR054542">
    <property type="entry name" value="Cys_met_metab_PP"/>
</dbReference>
<dbReference type="NCBIfam" id="TIGR01324">
    <property type="entry name" value="cysta_beta_ly_B"/>
    <property type="match status" value="1"/>
</dbReference>
<dbReference type="PANTHER" id="PTHR43500:SF1">
    <property type="entry name" value="CYSTATHIONINE BETA-LYASE-RELATED"/>
    <property type="match status" value="1"/>
</dbReference>
<keyword evidence="3 8" id="KW-0663">Pyridoxal phosphate</keyword>
<evidence type="ECO:0000256" key="10">
    <source>
        <dbReference type="SAM" id="MobiDB-lite"/>
    </source>
</evidence>
<dbReference type="SUPFAM" id="SSF53383">
    <property type="entry name" value="PLP-dependent transferases"/>
    <property type="match status" value="1"/>
</dbReference>
<reference evidence="11 12" key="1">
    <citation type="submission" date="2020-08" db="EMBL/GenBank/DDBJ databases">
        <title>Genomic Encyclopedia of Type Strains, Phase IV (KMG-IV): sequencing the most valuable type-strain genomes for metagenomic binning, comparative biology and taxonomic classification.</title>
        <authorList>
            <person name="Goeker M."/>
        </authorList>
    </citation>
    <scope>NUCLEOTIDE SEQUENCE [LARGE SCALE GENOMIC DNA]</scope>
    <source>
        <strain evidence="11 12">DSM 14878</strain>
    </source>
</reference>
<evidence type="ECO:0000256" key="6">
    <source>
        <dbReference type="ARBA" id="ARBA00047517"/>
    </source>
</evidence>
<feature type="region of interest" description="Disordered" evidence="10">
    <location>
        <begin position="1"/>
        <end position="31"/>
    </location>
</feature>
<proteinExistence type="inferred from homology"/>
<accession>A0A7W6A0I5</accession>
<evidence type="ECO:0000256" key="4">
    <source>
        <dbReference type="ARBA" id="ARBA00023239"/>
    </source>
</evidence>
<evidence type="ECO:0000256" key="1">
    <source>
        <dbReference type="ARBA" id="ARBA00001933"/>
    </source>
</evidence>
<evidence type="ECO:0000256" key="8">
    <source>
        <dbReference type="PIRSR" id="PIRSR001434-2"/>
    </source>
</evidence>
<dbReference type="Proteomes" id="UP000532936">
    <property type="component" value="Unassembled WGS sequence"/>
</dbReference>
<keyword evidence="4 11" id="KW-0456">Lyase</keyword>
<comment type="pathway">
    <text evidence="5">Amino-acid biosynthesis; L-methionine biosynthesis via de novo pathway; L-homocysteine from L-cystathionine: step 1/1.</text>
</comment>
<dbReference type="InterPro" id="IPR015421">
    <property type="entry name" value="PyrdxlP-dep_Trfase_major"/>
</dbReference>
<sequence length="392" mass="41731">MSPHSDRTRLISSATHRGQGRRPVNPPIERASTMLSDRAETMRDDAEGPTYGLDGGSAARQLRAALADLEGAADAFLVPSGLAAVTVPLLALTRPGDEVITSDAIYGPSRRFLSRYQAARGVTTRFLPAETDAAGLIAAIGDRTRLVLMESPASLTFEMIDVAAVASACRERGVLTVLDNTWGAGLAFKPLAHGVDVSVQALTKYVSGHSDVLMGGIAARAPACLRAVADTIEDLGWHVSPDDAWLALRGLRTLPLRYAEQGRSGLIVAEWLQARPEVARVLYPPLPGSVGHDLWTRDFTGAASLMGVVLKGGHTAAACAFLDALSLFGMGYSWGGFESLITHETHQMAYRDRPPALEGELIRLHIGLEDPADLIADLEHGFAAFRAALTLP</sequence>
<dbReference type="GO" id="GO:0047804">
    <property type="term" value="F:cysteine-S-conjugate beta-lyase activity"/>
    <property type="evidence" value="ECO:0007669"/>
    <property type="project" value="UniProtKB-EC"/>
</dbReference>
<evidence type="ECO:0000256" key="2">
    <source>
        <dbReference type="ARBA" id="ARBA00009077"/>
    </source>
</evidence>
<dbReference type="PIRSF" id="PIRSF001434">
    <property type="entry name" value="CGS"/>
    <property type="match status" value="1"/>
</dbReference>
<dbReference type="PROSITE" id="PS00868">
    <property type="entry name" value="CYS_MET_METAB_PP"/>
    <property type="match status" value="1"/>
</dbReference>
<evidence type="ECO:0000256" key="7">
    <source>
        <dbReference type="ARBA" id="ARBA00047625"/>
    </source>
</evidence>
<dbReference type="PANTHER" id="PTHR43500">
    <property type="entry name" value="CYSTATHIONINE BETA-LYASE-RELATED"/>
    <property type="match status" value="1"/>
</dbReference>
<dbReference type="RefSeq" id="WP_183195268.1">
    <property type="nucleotide sequence ID" value="NZ_JACIDA010000001.1"/>
</dbReference>